<protein>
    <recommendedName>
        <fullName evidence="1">YqaJ viral recombinase domain-containing protein</fullName>
    </recommendedName>
</protein>
<dbReference type="InterPro" id="IPR011335">
    <property type="entry name" value="Restrct_endonuc-II-like"/>
</dbReference>
<dbReference type="PANTHER" id="PTHR46609">
    <property type="entry name" value="EXONUCLEASE, PHAGE-TYPE/RECB, C-TERMINAL DOMAIN-CONTAINING PROTEIN"/>
    <property type="match status" value="1"/>
</dbReference>
<name>A0ABY7DTF8_MYAAR</name>
<keyword evidence="3" id="KW-1185">Reference proteome</keyword>
<dbReference type="EMBL" id="CP111014">
    <property type="protein sequence ID" value="WAR00122.1"/>
    <property type="molecule type" value="Genomic_DNA"/>
</dbReference>
<reference evidence="2" key="1">
    <citation type="submission" date="2022-11" db="EMBL/GenBank/DDBJ databases">
        <title>Centuries of genome instability and evolution in soft-shell clam transmissible cancer (bioRxiv).</title>
        <authorList>
            <person name="Hart S.F.M."/>
            <person name="Yonemitsu M.A."/>
            <person name="Giersch R.M."/>
            <person name="Beal B.F."/>
            <person name="Arriagada G."/>
            <person name="Davis B.W."/>
            <person name="Ostrander E.A."/>
            <person name="Goff S.P."/>
            <person name="Metzger M.J."/>
        </authorList>
    </citation>
    <scope>NUCLEOTIDE SEQUENCE</scope>
    <source>
        <strain evidence="2">MELC-2E11</strain>
        <tissue evidence="2">Siphon/mantle</tissue>
    </source>
</reference>
<dbReference type="InterPro" id="IPR011604">
    <property type="entry name" value="PDDEXK-like_dom_sf"/>
</dbReference>
<feature type="non-terminal residue" evidence="2">
    <location>
        <position position="180"/>
    </location>
</feature>
<dbReference type="Proteomes" id="UP001164746">
    <property type="component" value="Chromosome 3"/>
</dbReference>
<dbReference type="InterPro" id="IPR019080">
    <property type="entry name" value="YqaJ_viral_recombinase"/>
</dbReference>
<evidence type="ECO:0000259" key="1">
    <source>
        <dbReference type="Pfam" id="PF09588"/>
    </source>
</evidence>
<sequence length="180" mass="20015">MESKGNNVVVEKRGLVVCKDYQGIGASVDGIVNDLTTGTSGCLEVKCPMSRKEMTIAEACDKTPFCLVKDSSGQMLLNRAHDYYIQIQGQMYVLGLSWADFVNSVKLLPVNRSLCIRERFGRFCFRSYMMDRVRVCDCPRTKKELGNQFMTSTVSRVSAGFGQLKALVLWSSIGSVELKG</sequence>
<dbReference type="Gene3D" id="3.90.320.10">
    <property type="match status" value="1"/>
</dbReference>
<evidence type="ECO:0000313" key="2">
    <source>
        <dbReference type="EMBL" id="WAR00122.1"/>
    </source>
</evidence>
<proteinExistence type="predicted"/>
<gene>
    <name evidence="2" type="ORF">MAR_024494</name>
</gene>
<dbReference type="InterPro" id="IPR051703">
    <property type="entry name" value="NF-kappa-B_Signaling_Reg"/>
</dbReference>
<dbReference type="SUPFAM" id="SSF52980">
    <property type="entry name" value="Restriction endonuclease-like"/>
    <property type="match status" value="1"/>
</dbReference>
<feature type="domain" description="YqaJ viral recombinase" evidence="1">
    <location>
        <begin position="8"/>
        <end position="95"/>
    </location>
</feature>
<evidence type="ECO:0000313" key="3">
    <source>
        <dbReference type="Proteomes" id="UP001164746"/>
    </source>
</evidence>
<dbReference type="PANTHER" id="PTHR46609:SF8">
    <property type="entry name" value="YQAJ VIRAL RECOMBINASE DOMAIN-CONTAINING PROTEIN"/>
    <property type="match status" value="1"/>
</dbReference>
<accession>A0ABY7DTF8</accession>
<organism evidence="2 3">
    <name type="scientific">Mya arenaria</name>
    <name type="common">Soft-shell clam</name>
    <dbReference type="NCBI Taxonomy" id="6604"/>
    <lineage>
        <taxon>Eukaryota</taxon>
        <taxon>Metazoa</taxon>
        <taxon>Spiralia</taxon>
        <taxon>Lophotrochozoa</taxon>
        <taxon>Mollusca</taxon>
        <taxon>Bivalvia</taxon>
        <taxon>Autobranchia</taxon>
        <taxon>Heteroconchia</taxon>
        <taxon>Euheterodonta</taxon>
        <taxon>Imparidentia</taxon>
        <taxon>Neoheterodontei</taxon>
        <taxon>Myida</taxon>
        <taxon>Myoidea</taxon>
        <taxon>Myidae</taxon>
        <taxon>Mya</taxon>
    </lineage>
</organism>
<dbReference type="Pfam" id="PF09588">
    <property type="entry name" value="YqaJ"/>
    <property type="match status" value="1"/>
</dbReference>